<dbReference type="PANTHER" id="PTHR24148">
    <property type="entry name" value="ANKYRIN REPEAT DOMAIN-CONTAINING PROTEIN 39 HOMOLOG-RELATED"/>
    <property type="match status" value="1"/>
</dbReference>
<protein>
    <recommendedName>
        <fullName evidence="2">Heterokaryon incompatibility domain-containing protein</fullName>
    </recommendedName>
</protein>
<comment type="caution">
    <text evidence="3">The sequence shown here is derived from an EMBL/GenBank/DDBJ whole genome shotgun (WGS) entry which is preliminary data.</text>
</comment>
<feature type="domain" description="Heterokaryon incompatibility" evidence="2">
    <location>
        <begin position="35"/>
        <end position="80"/>
    </location>
</feature>
<feature type="compositionally biased region" description="Acidic residues" evidence="1">
    <location>
        <begin position="118"/>
        <end position="129"/>
    </location>
</feature>
<evidence type="ECO:0000256" key="1">
    <source>
        <dbReference type="SAM" id="MobiDB-lite"/>
    </source>
</evidence>
<dbReference type="AlphaFoldDB" id="A0A3E2H114"/>
<feature type="non-terminal residue" evidence="3">
    <location>
        <position position="1"/>
    </location>
</feature>
<evidence type="ECO:0000313" key="4">
    <source>
        <dbReference type="Proteomes" id="UP000258309"/>
    </source>
</evidence>
<sequence length="143" mass="16443">MWCQTEEEAMEKDDKEDVGMPVSVLDYEGVRGKDGLIWINQNLWAALFRLRLEDRKRLIWADSVCINQADDEEKSWQVSAYMVPVSAHRLDKGKVVKVGTPDELLAKMARKKNAGGGEEAEDEEEEEEGADKAWFREMWDNAH</sequence>
<feature type="non-terminal residue" evidence="3">
    <location>
        <position position="143"/>
    </location>
</feature>
<dbReference type="InterPro" id="IPR010730">
    <property type="entry name" value="HET"/>
</dbReference>
<dbReference type="PANTHER" id="PTHR24148:SF64">
    <property type="entry name" value="HETEROKARYON INCOMPATIBILITY DOMAIN-CONTAINING PROTEIN"/>
    <property type="match status" value="1"/>
</dbReference>
<keyword evidence="4" id="KW-1185">Reference proteome</keyword>
<reference evidence="3 4" key="1">
    <citation type="submission" date="2018-05" db="EMBL/GenBank/DDBJ databases">
        <title>Draft genome sequence of Scytalidium lignicola DSM 105466, a ubiquitous saprotrophic fungus.</title>
        <authorList>
            <person name="Buettner E."/>
            <person name="Gebauer A.M."/>
            <person name="Hofrichter M."/>
            <person name="Liers C."/>
            <person name="Kellner H."/>
        </authorList>
    </citation>
    <scope>NUCLEOTIDE SEQUENCE [LARGE SCALE GENOMIC DNA]</scope>
    <source>
        <strain evidence="3 4">DSM 105466</strain>
    </source>
</reference>
<organism evidence="3 4">
    <name type="scientific">Scytalidium lignicola</name>
    <name type="common">Hyphomycete</name>
    <dbReference type="NCBI Taxonomy" id="5539"/>
    <lineage>
        <taxon>Eukaryota</taxon>
        <taxon>Fungi</taxon>
        <taxon>Dikarya</taxon>
        <taxon>Ascomycota</taxon>
        <taxon>Pezizomycotina</taxon>
        <taxon>Leotiomycetes</taxon>
        <taxon>Leotiomycetes incertae sedis</taxon>
        <taxon>Scytalidium</taxon>
    </lineage>
</organism>
<evidence type="ECO:0000313" key="3">
    <source>
        <dbReference type="EMBL" id="RFU27086.1"/>
    </source>
</evidence>
<dbReference type="InterPro" id="IPR052895">
    <property type="entry name" value="HetReg/Transcr_Mod"/>
</dbReference>
<feature type="region of interest" description="Disordered" evidence="1">
    <location>
        <begin position="109"/>
        <end position="134"/>
    </location>
</feature>
<gene>
    <name evidence="3" type="ORF">B7463_g9252</name>
</gene>
<name>A0A3E2H114_SCYLI</name>
<dbReference type="STRING" id="5539.A0A3E2H114"/>
<proteinExistence type="predicted"/>
<dbReference type="EMBL" id="NCSJ02000224">
    <property type="protein sequence ID" value="RFU27086.1"/>
    <property type="molecule type" value="Genomic_DNA"/>
</dbReference>
<accession>A0A3E2H114</accession>
<dbReference type="OrthoDB" id="2157530at2759"/>
<dbReference type="Pfam" id="PF06985">
    <property type="entry name" value="HET"/>
    <property type="match status" value="1"/>
</dbReference>
<dbReference type="Proteomes" id="UP000258309">
    <property type="component" value="Unassembled WGS sequence"/>
</dbReference>
<evidence type="ECO:0000259" key="2">
    <source>
        <dbReference type="Pfam" id="PF06985"/>
    </source>
</evidence>